<protein>
    <recommendedName>
        <fullName evidence="1">MIF4G domain-containing protein</fullName>
    </recommendedName>
</protein>
<evidence type="ECO:0000259" key="1">
    <source>
        <dbReference type="Pfam" id="PF02854"/>
    </source>
</evidence>
<dbReference type="SUPFAM" id="SSF48371">
    <property type="entry name" value="ARM repeat"/>
    <property type="match status" value="1"/>
</dbReference>
<dbReference type="InterPro" id="IPR003890">
    <property type="entry name" value="MIF4G-like_typ-3"/>
</dbReference>
<comment type="caution">
    <text evidence="2">The sequence shown here is derived from an EMBL/GenBank/DDBJ whole genome shotgun (WGS) entry which is preliminary data.</text>
</comment>
<dbReference type="EMBL" id="WUAV01000002">
    <property type="protein sequence ID" value="KAF1764693.1"/>
    <property type="molecule type" value="Genomic_DNA"/>
</dbReference>
<organism evidence="2 3">
    <name type="scientific">Caenorhabditis remanei</name>
    <name type="common">Caenorhabditis vulgaris</name>
    <dbReference type="NCBI Taxonomy" id="31234"/>
    <lineage>
        <taxon>Eukaryota</taxon>
        <taxon>Metazoa</taxon>
        <taxon>Ecdysozoa</taxon>
        <taxon>Nematoda</taxon>
        <taxon>Chromadorea</taxon>
        <taxon>Rhabditida</taxon>
        <taxon>Rhabditina</taxon>
        <taxon>Rhabditomorpha</taxon>
        <taxon>Rhabditoidea</taxon>
        <taxon>Rhabditidae</taxon>
        <taxon>Peloderinae</taxon>
        <taxon>Caenorhabditis</taxon>
    </lineage>
</organism>
<dbReference type="CTD" id="78773958"/>
<dbReference type="Pfam" id="PF02854">
    <property type="entry name" value="MIF4G"/>
    <property type="match status" value="1"/>
</dbReference>
<dbReference type="PANTHER" id="PTHR23253:SF78">
    <property type="entry name" value="EUKARYOTIC TRANSLATION INITIATION FACTOR 4G1, ISOFORM B-RELATED"/>
    <property type="match status" value="1"/>
</dbReference>
<dbReference type="Proteomes" id="UP000483820">
    <property type="component" value="Chromosome II"/>
</dbReference>
<dbReference type="GO" id="GO:0003729">
    <property type="term" value="F:mRNA binding"/>
    <property type="evidence" value="ECO:0007669"/>
    <property type="project" value="TreeGrafter"/>
</dbReference>
<accession>A0A6A5HE82</accession>
<proteinExistence type="predicted"/>
<evidence type="ECO:0000313" key="3">
    <source>
        <dbReference type="Proteomes" id="UP000483820"/>
    </source>
</evidence>
<dbReference type="GO" id="GO:0016281">
    <property type="term" value="C:eukaryotic translation initiation factor 4F complex"/>
    <property type="evidence" value="ECO:0007669"/>
    <property type="project" value="TreeGrafter"/>
</dbReference>
<reference evidence="2 3" key="1">
    <citation type="submission" date="2019-12" db="EMBL/GenBank/DDBJ databases">
        <title>Chromosome-level assembly of the Caenorhabditis remanei genome.</title>
        <authorList>
            <person name="Teterina A.A."/>
            <person name="Willis J.H."/>
            <person name="Phillips P.C."/>
        </authorList>
    </citation>
    <scope>NUCLEOTIDE SEQUENCE [LARGE SCALE GENOMIC DNA]</scope>
    <source>
        <strain evidence="2 3">PX506</strain>
        <tissue evidence="2">Whole organism</tissue>
    </source>
</reference>
<dbReference type="InterPro" id="IPR016024">
    <property type="entry name" value="ARM-type_fold"/>
</dbReference>
<dbReference type="Gene3D" id="1.25.40.180">
    <property type="match status" value="1"/>
</dbReference>
<dbReference type="GeneID" id="78773958"/>
<name>A0A6A5HE82_CAERE</name>
<dbReference type="RefSeq" id="XP_053589001.1">
    <property type="nucleotide sequence ID" value="XM_053724807.1"/>
</dbReference>
<dbReference type="AlphaFoldDB" id="A0A6A5HE82"/>
<dbReference type="PANTHER" id="PTHR23253">
    <property type="entry name" value="EUKARYOTIC TRANSLATION INITIATION FACTOR 4 GAMMA"/>
    <property type="match status" value="1"/>
</dbReference>
<sequence>MKSCLNNTLNRWKPQRQRDKNDVSLMTVTNKVRQLLNKVTQQTLDQIVQELLTYDFNSNEDNLKQVAKLFLEKCINEPEYCALYTKVIKKFFQHNGIIGAKIKFLILSEAQELFNEDINPDNHQCVDPNQNGPVGLEENPKDVLLADEQDRLRRRSLGLYVFLANLFLIEFLSRKIVESVFVGVLGTMENKNIYDEKHWILTGFQVLKTLGKESYYWMRLLPLEMALEKHKMKMKLKRNFRLQFAIDDALDLMKRDFAPRDSAIIV</sequence>
<evidence type="ECO:0000313" key="2">
    <source>
        <dbReference type="EMBL" id="KAF1764693.1"/>
    </source>
</evidence>
<dbReference type="KEGG" id="crq:GCK72_004643"/>
<gene>
    <name evidence="2" type="ORF">GCK72_004643</name>
</gene>
<feature type="domain" description="MIF4G" evidence="1">
    <location>
        <begin position="30"/>
        <end position="234"/>
    </location>
</feature>
<dbReference type="GO" id="GO:0003743">
    <property type="term" value="F:translation initiation factor activity"/>
    <property type="evidence" value="ECO:0007669"/>
    <property type="project" value="TreeGrafter"/>
</dbReference>